<dbReference type="PIRSF" id="PIRSF000774">
    <property type="entry name" value="RpoN"/>
    <property type="match status" value="1"/>
</dbReference>
<keyword evidence="12" id="KW-1185">Reference proteome</keyword>
<evidence type="ECO:0000256" key="5">
    <source>
        <dbReference type="ARBA" id="ARBA00023015"/>
    </source>
</evidence>
<evidence type="ECO:0000256" key="4">
    <source>
        <dbReference type="ARBA" id="ARBA00022695"/>
    </source>
</evidence>
<organism evidence="11 12">
    <name type="scientific">Novibacillus thermophilus</name>
    <dbReference type="NCBI Taxonomy" id="1471761"/>
    <lineage>
        <taxon>Bacteria</taxon>
        <taxon>Bacillati</taxon>
        <taxon>Bacillota</taxon>
        <taxon>Bacilli</taxon>
        <taxon>Bacillales</taxon>
        <taxon>Thermoactinomycetaceae</taxon>
        <taxon>Novibacillus</taxon>
    </lineage>
</organism>
<dbReference type="EMBL" id="CP019699">
    <property type="protein sequence ID" value="AQS57044.1"/>
    <property type="molecule type" value="Genomic_DNA"/>
</dbReference>
<feature type="domain" description="RNA polymerase sigma factor 54 core-binding" evidence="10">
    <location>
        <begin position="81"/>
        <end position="264"/>
    </location>
</feature>
<keyword evidence="2" id="KW-0240">DNA-directed RNA polymerase</keyword>
<comment type="similarity">
    <text evidence="1">Belongs to the sigma-54 factor family.</text>
</comment>
<dbReference type="Pfam" id="PF04552">
    <property type="entry name" value="Sigma54_DBD"/>
    <property type="match status" value="1"/>
</dbReference>
<keyword evidence="7" id="KW-0238">DNA-binding</keyword>
<dbReference type="GO" id="GO:0001216">
    <property type="term" value="F:DNA-binding transcription activator activity"/>
    <property type="evidence" value="ECO:0007669"/>
    <property type="project" value="InterPro"/>
</dbReference>
<proteinExistence type="inferred from homology"/>
<dbReference type="InterPro" id="IPR007046">
    <property type="entry name" value="RNA_pol_sigma_54_core-bd"/>
</dbReference>
<keyword evidence="6" id="KW-0731">Sigma factor</keyword>
<accession>A0A1U9KAH3</accession>
<keyword evidence="8" id="KW-0804">Transcription</keyword>
<evidence type="ECO:0000256" key="1">
    <source>
        <dbReference type="ARBA" id="ARBA00008798"/>
    </source>
</evidence>
<feature type="domain" description="RNA polymerase sigma factor 54 DNA-binding" evidence="9">
    <location>
        <begin position="280"/>
        <end position="438"/>
    </location>
</feature>
<evidence type="ECO:0000256" key="7">
    <source>
        <dbReference type="ARBA" id="ARBA00023125"/>
    </source>
</evidence>
<dbReference type="NCBIfam" id="TIGR02395">
    <property type="entry name" value="rpoN_sigma"/>
    <property type="match status" value="1"/>
</dbReference>
<dbReference type="Pfam" id="PF00309">
    <property type="entry name" value="Sigma54_AID"/>
    <property type="match status" value="1"/>
</dbReference>
<evidence type="ECO:0000256" key="3">
    <source>
        <dbReference type="ARBA" id="ARBA00022679"/>
    </source>
</evidence>
<dbReference type="InterPro" id="IPR007634">
    <property type="entry name" value="RNA_pol_sigma_54_DNA-bd"/>
</dbReference>
<dbReference type="OrthoDB" id="9814402at2"/>
<dbReference type="AlphaFoldDB" id="A0A1U9KAH3"/>
<dbReference type="GO" id="GO:0016779">
    <property type="term" value="F:nucleotidyltransferase activity"/>
    <property type="evidence" value="ECO:0007669"/>
    <property type="project" value="UniProtKB-KW"/>
</dbReference>
<dbReference type="GO" id="GO:0006352">
    <property type="term" value="P:DNA-templated transcription initiation"/>
    <property type="evidence" value="ECO:0007669"/>
    <property type="project" value="InterPro"/>
</dbReference>
<dbReference type="GO" id="GO:0003677">
    <property type="term" value="F:DNA binding"/>
    <property type="evidence" value="ECO:0007669"/>
    <property type="project" value="UniProtKB-KW"/>
</dbReference>
<evidence type="ECO:0000313" key="11">
    <source>
        <dbReference type="EMBL" id="AQS57044.1"/>
    </source>
</evidence>
<dbReference type="RefSeq" id="WP_077720893.1">
    <property type="nucleotide sequence ID" value="NZ_CP019699.1"/>
</dbReference>
<dbReference type="Pfam" id="PF04963">
    <property type="entry name" value="Sigma54_CBD"/>
    <property type="match status" value="1"/>
</dbReference>
<evidence type="ECO:0000259" key="10">
    <source>
        <dbReference type="Pfam" id="PF04963"/>
    </source>
</evidence>
<dbReference type="InterPro" id="IPR038709">
    <property type="entry name" value="RpoN_core-bd_sf"/>
</dbReference>
<dbReference type="Proteomes" id="UP000188603">
    <property type="component" value="Chromosome"/>
</dbReference>
<dbReference type="PROSITE" id="PS00718">
    <property type="entry name" value="SIGMA54_2"/>
    <property type="match status" value="1"/>
</dbReference>
<dbReference type="GO" id="GO:0000428">
    <property type="term" value="C:DNA-directed RNA polymerase complex"/>
    <property type="evidence" value="ECO:0007669"/>
    <property type="project" value="UniProtKB-KW"/>
</dbReference>
<dbReference type="InterPro" id="IPR000394">
    <property type="entry name" value="RNA_pol_sigma_54"/>
</dbReference>
<keyword evidence="5" id="KW-0805">Transcription regulation</keyword>
<dbReference type="PANTHER" id="PTHR32248">
    <property type="entry name" value="RNA POLYMERASE SIGMA-54 FACTOR"/>
    <property type="match status" value="1"/>
</dbReference>
<evidence type="ECO:0000256" key="2">
    <source>
        <dbReference type="ARBA" id="ARBA00022478"/>
    </source>
</evidence>
<sequence length="440" mass="50906">MQAGMHLVQEQRQQLVMTPELRQALSVLQYSITELNTYLAEQVMENPVLDWEEPTSGTVTSWKNLKYRQTDETPDKWWENVSVGKSLQEQMEEQLRLVNLKPLERRLALFILGHLDERGYVQLSVHEVCKRFNTDEETVERVLHTLQQFEPAGICARDLRECLLLQIARMQDAPPLLAPLVRDHLEHLAEGKWKQVALALDCDERTLQQLVDMLRKLDPNPGLQLLHDPGNYIVPDVIVERVDGEYAISVNDPFQEMLRIRPEYVRLRSQVREQHHPVRQYLAERFQAADWLFRSLDSRRKTLYNISKVIVRRQEIFLERGIAFLRPMTLADVAHELGLHESTVSRAIRNKYVQTPRGLMSFKTLFSGGLATIGGEGTSRVGVKEQIKQIVRNENKKKPLSDQQLANVLSKMGIKISRRTVAKYREELAIPSSAKRKRLG</sequence>
<dbReference type="Gene3D" id="1.10.10.60">
    <property type="entry name" value="Homeodomain-like"/>
    <property type="match status" value="1"/>
</dbReference>
<keyword evidence="3" id="KW-0808">Transferase</keyword>
<dbReference type="PROSITE" id="PS00717">
    <property type="entry name" value="SIGMA54_1"/>
    <property type="match status" value="1"/>
</dbReference>
<evidence type="ECO:0000256" key="8">
    <source>
        <dbReference type="ARBA" id="ARBA00023163"/>
    </source>
</evidence>
<dbReference type="PRINTS" id="PR00045">
    <property type="entry name" value="SIGMA54FCT"/>
</dbReference>
<dbReference type="PROSITE" id="PS50044">
    <property type="entry name" value="SIGMA54_3"/>
    <property type="match status" value="1"/>
</dbReference>
<gene>
    <name evidence="11" type="ORF">B0W44_16100</name>
</gene>
<name>A0A1U9KAH3_9BACL</name>
<dbReference type="Gene3D" id="1.10.10.1330">
    <property type="entry name" value="RNA polymerase sigma-54 factor, core-binding domain"/>
    <property type="match status" value="1"/>
</dbReference>
<dbReference type="KEGG" id="ntr:B0W44_16100"/>
<dbReference type="STRING" id="1471761.B0W44_16100"/>
<keyword evidence="4" id="KW-0548">Nucleotidyltransferase</keyword>
<dbReference type="PANTHER" id="PTHR32248:SF4">
    <property type="entry name" value="RNA POLYMERASE SIGMA-54 FACTOR"/>
    <property type="match status" value="1"/>
</dbReference>
<evidence type="ECO:0000259" key="9">
    <source>
        <dbReference type="Pfam" id="PF04552"/>
    </source>
</evidence>
<reference evidence="11 12" key="1">
    <citation type="journal article" date="2015" name="Int. J. Syst. Evol. Microbiol.">
        <title>Novibacillus thermophilus gen. nov., sp. nov., a Gram-staining-negative and moderately thermophilic member of the family Thermoactinomycetaceae.</title>
        <authorList>
            <person name="Yang G."/>
            <person name="Chen J."/>
            <person name="Zhou S."/>
        </authorList>
    </citation>
    <scope>NUCLEOTIDE SEQUENCE [LARGE SCALE GENOMIC DNA]</scope>
    <source>
        <strain evidence="11 12">SG-1</strain>
    </source>
</reference>
<protein>
    <submittedName>
        <fullName evidence="11">RNA polymerase sigma-54 factor</fullName>
    </submittedName>
</protein>
<evidence type="ECO:0000256" key="6">
    <source>
        <dbReference type="ARBA" id="ARBA00023082"/>
    </source>
</evidence>
<dbReference type="GO" id="GO:0016987">
    <property type="term" value="F:sigma factor activity"/>
    <property type="evidence" value="ECO:0007669"/>
    <property type="project" value="UniProtKB-KW"/>
</dbReference>
<evidence type="ECO:0000313" key="12">
    <source>
        <dbReference type="Proteomes" id="UP000188603"/>
    </source>
</evidence>